<dbReference type="AlphaFoldDB" id="A0A672YJS0"/>
<evidence type="ECO:0000313" key="4">
    <source>
        <dbReference type="Ensembl" id="ENSSORP00005004840.1"/>
    </source>
</evidence>
<protein>
    <recommendedName>
        <fullName evidence="2">Cilia- and flagella-associated protein HOATZ</fullName>
    </recommendedName>
</protein>
<dbReference type="Ensembl" id="ENSSORT00005004980.1">
    <property type="protein sequence ID" value="ENSSORP00005004840.1"/>
    <property type="gene ID" value="ENSSORG00005002931.1"/>
</dbReference>
<comment type="similarity">
    <text evidence="1">Belongs to the HOATZ family.</text>
</comment>
<dbReference type="Proteomes" id="UP000472271">
    <property type="component" value="Chromosome 8"/>
</dbReference>
<reference evidence="4" key="2">
    <citation type="submission" date="2025-08" db="UniProtKB">
        <authorList>
            <consortium name="Ensembl"/>
        </authorList>
    </citation>
    <scope>IDENTIFICATION</scope>
</reference>
<evidence type="ECO:0000313" key="5">
    <source>
        <dbReference type="Proteomes" id="UP000472271"/>
    </source>
</evidence>
<proteinExistence type="inferred from homology"/>
<reference evidence="4" key="1">
    <citation type="submission" date="2019-06" db="EMBL/GenBank/DDBJ databases">
        <authorList>
            <consortium name="Wellcome Sanger Institute Data Sharing"/>
        </authorList>
    </citation>
    <scope>NUCLEOTIDE SEQUENCE [LARGE SCALE GENOMIC DNA]</scope>
</reference>
<dbReference type="GO" id="GO:0060271">
    <property type="term" value="P:cilium assembly"/>
    <property type="evidence" value="ECO:0007669"/>
    <property type="project" value="InterPro"/>
</dbReference>
<dbReference type="PANTHER" id="PTHR47231:SF1">
    <property type="entry name" value="CILIA- AND FLAGELLA-ASSOCIATED PROTEIN HOATZ"/>
    <property type="match status" value="1"/>
</dbReference>
<evidence type="ECO:0000256" key="2">
    <source>
        <dbReference type="ARBA" id="ARBA00023657"/>
    </source>
</evidence>
<dbReference type="FunCoup" id="A0A672YJS0">
    <property type="interactions" value="284"/>
</dbReference>
<dbReference type="PANTHER" id="PTHR47231">
    <property type="entry name" value="UPF0722 PROTEIN C11ORF88"/>
    <property type="match status" value="1"/>
</dbReference>
<dbReference type="InParanoid" id="A0A672YJS0"/>
<keyword evidence="5" id="KW-1185">Reference proteome</keyword>
<reference evidence="4" key="3">
    <citation type="submission" date="2025-09" db="UniProtKB">
        <authorList>
            <consortium name="Ensembl"/>
        </authorList>
    </citation>
    <scope>IDENTIFICATION</scope>
</reference>
<accession>A0A672YJS0</accession>
<feature type="region of interest" description="Disordered" evidence="3">
    <location>
        <begin position="51"/>
        <end position="82"/>
    </location>
</feature>
<organism evidence="4 5">
    <name type="scientific">Sphaeramia orbicularis</name>
    <name type="common">orbiculate cardinalfish</name>
    <dbReference type="NCBI Taxonomy" id="375764"/>
    <lineage>
        <taxon>Eukaryota</taxon>
        <taxon>Metazoa</taxon>
        <taxon>Chordata</taxon>
        <taxon>Craniata</taxon>
        <taxon>Vertebrata</taxon>
        <taxon>Euteleostomi</taxon>
        <taxon>Actinopterygii</taxon>
        <taxon>Neopterygii</taxon>
        <taxon>Teleostei</taxon>
        <taxon>Neoteleostei</taxon>
        <taxon>Acanthomorphata</taxon>
        <taxon>Gobiaria</taxon>
        <taxon>Kurtiformes</taxon>
        <taxon>Apogonoidei</taxon>
        <taxon>Apogonidae</taxon>
        <taxon>Apogoninae</taxon>
        <taxon>Sphaeramia</taxon>
    </lineage>
</organism>
<evidence type="ECO:0000256" key="1">
    <source>
        <dbReference type="ARBA" id="ARBA00023451"/>
    </source>
</evidence>
<feature type="region of interest" description="Disordered" evidence="3">
    <location>
        <begin position="126"/>
        <end position="181"/>
    </location>
</feature>
<dbReference type="Pfam" id="PF17664">
    <property type="entry name" value="HOATZ-like"/>
    <property type="match status" value="1"/>
</dbReference>
<evidence type="ECO:0000256" key="3">
    <source>
        <dbReference type="SAM" id="MobiDB-lite"/>
    </source>
</evidence>
<dbReference type="InterPro" id="IPR040681">
    <property type="entry name" value="HOATZ-like"/>
</dbReference>
<name>A0A672YJS0_9TELE</name>
<sequence>MSSEAPGPQDQDWAPFFTVFAGSSPEDVSHARQLWSSLALLPPQESRLVSADIRQRLPVSRPQRSGTAGPGPSAPEPPSLPVLRQMEEERRRYRAMAEQRKEILALLKRHREHRVRKELLSVGVRARGEAGREGRTAGREGRTAGREGRTAGREGRTAGREGTTAELTESNRDLEMVQQLQ</sequence>
<feature type="compositionally biased region" description="Basic and acidic residues" evidence="3">
    <location>
        <begin position="126"/>
        <end position="159"/>
    </location>
</feature>